<sequence length="100" mass="10620">MLKLAGSVASRASCSGEPAIADGIAGRAALCRFPQKSCCVTLYEGIELGKIEQSVHRQMNGRVLDHRWQAGELRGRYLVGIGRKAGLLFFQSDGLGGPGC</sequence>
<comment type="caution">
    <text evidence="1">The sequence shown here is derived from an EMBL/GenBank/DDBJ whole genome shotgun (WGS) entry which is preliminary data.</text>
</comment>
<reference evidence="1 2" key="1">
    <citation type="submission" date="2017-10" db="EMBL/GenBank/DDBJ databases">
        <title>Sequencing the genomes of 1000 actinobacteria strains.</title>
        <authorList>
            <person name="Klenk H.-P."/>
        </authorList>
    </citation>
    <scope>NUCLEOTIDE SEQUENCE [LARGE SCALE GENOMIC DNA]</scope>
    <source>
        <strain evidence="1 2">DSM 46092</strain>
    </source>
</reference>
<dbReference type="RefSeq" id="WP_098512854.1">
    <property type="nucleotide sequence ID" value="NZ_JBIAKZ010000001.1"/>
</dbReference>
<evidence type="ECO:0000313" key="1">
    <source>
        <dbReference type="EMBL" id="PFG48848.1"/>
    </source>
</evidence>
<protein>
    <submittedName>
        <fullName evidence="1">Uncharacterized protein</fullName>
    </submittedName>
</protein>
<name>A0A2A9FCF3_9PSEU</name>
<dbReference type="EMBL" id="PDJK01000002">
    <property type="protein sequence ID" value="PFG48848.1"/>
    <property type="molecule type" value="Genomic_DNA"/>
</dbReference>
<accession>A0A2A9FCF3</accession>
<proteinExistence type="predicted"/>
<evidence type="ECO:0000313" key="2">
    <source>
        <dbReference type="Proteomes" id="UP000243542"/>
    </source>
</evidence>
<organism evidence="1 2">
    <name type="scientific">Amycolatopsis sulphurea</name>
    <dbReference type="NCBI Taxonomy" id="76022"/>
    <lineage>
        <taxon>Bacteria</taxon>
        <taxon>Bacillati</taxon>
        <taxon>Actinomycetota</taxon>
        <taxon>Actinomycetes</taxon>
        <taxon>Pseudonocardiales</taxon>
        <taxon>Pseudonocardiaceae</taxon>
        <taxon>Amycolatopsis</taxon>
    </lineage>
</organism>
<keyword evidence="2" id="KW-1185">Reference proteome</keyword>
<dbReference type="AlphaFoldDB" id="A0A2A9FCF3"/>
<dbReference type="Proteomes" id="UP000243542">
    <property type="component" value="Unassembled WGS sequence"/>
</dbReference>
<gene>
    <name evidence="1" type="ORF">ATK36_3964</name>
</gene>